<sequence>MLPNMEVLLNAKAASSIPEYDDSNYNRAKEFKAFEETKAGVKGLVDSGVTKIPGFFVYAPENVEKSTAKAKTNSLLSITNDKFGSVEHRVLVGDVRSRTSVACFFHPSAANQFKPYGVIKELLSDGSLKYRGTHIAEFMACIRSRGSLSSITSLLPSPCPRSPAIVVNMEVSDNAESSINEEESNYDRGKEVKAFEETKACVKGLVDSGASNIPRILSTHQRKCDSRLQMLVISAFRSQK</sequence>
<organism evidence="1 2">
    <name type="scientific">Populus tomentosa</name>
    <name type="common">Chinese white poplar</name>
    <dbReference type="NCBI Taxonomy" id="118781"/>
    <lineage>
        <taxon>Eukaryota</taxon>
        <taxon>Viridiplantae</taxon>
        <taxon>Streptophyta</taxon>
        <taxon>Embryophyta</taxon>
        <taxon>Tracheophyta</taxon>
        <taxon>Spermatophyta</taxon>
        <taxon>Magnoliopsida</taxon>
        <taxon>eudicotyledons</taxon>
        <taxon>Gunneridae</taxon>
        <taxon>Pentapetalae</taxon>
        <taxon>rosids</taxon>
        <taxon>fabids</taxon>
        <taxon>Malpighiales</taxon>
        <taxon>Salicaceae</taxon>
        <taxon>Saliceae</taxon>
        <taxon>Populus</taxon>
    </lineage>
</organism>
<proteinExistence type="predicted"/>
<protein>
    <submittedName>
        <fullName evidence="1">Uncharacterized protein</fullName>
    </submittedName>
</protein>
<evidence type="ECO:0000313" key="1">
    <source>
        <dbReference type="EMBL" id="KAG6743286.1"/>
    </source>
</evidence>
<dbReference type="EMBL" id="JAAWWB010000033">
    <property type="protein sequence ID" value="KAG6743286.1"/>
    <property type="molecule type" value="Genomic_DNA"/>
</dbReference>
<dbReference type="AlphaFoldDB" id="A0A8X8BZY4"/>
<gene>
    <name evidence="1" type="ORF">POTOM_054238</name>
</gene>
<reference evidence="1" key="1">
    <citation type="journal article" date="2020" name="bioRxiv">
        <title>Hybrid origin of Populus tomentosa Carr. identified through genome sequencing and phylogenomic analysis.</title>
        <authorList>
            <person name="An X."/>
            <person name="Gao K."/>
            <person name="Chen Z."/>
            <person name="Li J."/>
            <person name="Yang X."/>
            <person name="Yang X."/>
            <person name="Zhou J."/>
            <person name="Guo T."/>
            <person name="Zhao T."/>
            <person name="Huang S."/>
            <person name="Miao D."/>
            <person name="Khan W.U."/>
            <person name="Rao P."/>
            <person name="Ye M."/>
            <person name="Lei B."/>
            <person name="Liao W."/>
            <person name="Wang J."/>
            <person name="Ji L."/>
            <person name="Li Y."/>
            <person name="Guo B."/>
            <person name="Mustafa N.S."/>
            <person name="Li S."/>
            <person name="Yun Q."/>
            <person name="Keller S.R."/>
            <person name="Mao J."/>
            <person name="Zhang R."/>
            <person name="Strauss S.H."/>
        </authorList>
    </citation>
    <scope>NUCLEOTIDE SEQUENCE</scope>
    <source>
        <strain evidence="1">GM15</strain>
        <tissue evidence="1">Leaf</tissue>
    </source>
</reference>
<comment type="caution">
    <text evidence="1">The sequence shown here is derived from an EMBL/GenBank/DDBJ whole genome shotgun (WGS) entry which is preliminary data.</text>
</comment>
<dbReference type="Proteomes" id="UP000886885">
    <property type="component" value="Chromosome 17A"/>
</dbReference>
<name>A0A8X8BZY4_POPTO</name>
<keyword evidence="2" id="KW-1185">Reference proteome</keyword>
<accession>A0A8X8BZY4</accession>
<dbReference type="OrthoDB" id="1194397at2759"/>
<evidence type="ECO:0000313" key="2">
    <source>
        <dbReference type="Proteomes" id="UP000886885"/>
    </source>
</evidence>